<evidence type="ECO:0000313" key="3">
    <source>
        <dbReference type="Proteomes" id="UP000539642"/>
    </source>
</evidence>
<sequence length="754" mass="78993">MCEIKTEFRIIMLLVVTILLSVVSVHAGGNLDPAFGEQGVVVTDFGIDDDEALALAVQADGKILLAGFSTNSVVKDVAVARYHQDGKLDTSFQTTGYTTFNVGGGNAMARAIVVQEDGRIVIAGTADNGANAASSAVFLARLNENGALDPAFGTGGILVLPLDDKSGVAYDLQLTLDGDILVAGTAGGSNGQQAMIARVKQDGKRDTTFGTDGVVLLDREYETAAHSLVVQSDNTILIAGYSKPEEVAGLSLVRLQADGAIDESFGVKGEVRITDTEGEAILYDMAAQADGRLVVVGTYDNSEYREIILGRFLTNGQLDNSFGTAGIVRSDLGYDSVGYGVAVQNDGAIVVTGYSQTMKGKDIILLRYGVEQSAAEGSSAGATETATETTGAPADTDLVASFANTAVTSQTETAGEGSTPSAATDVTTTAAAADAAIATFIADAVSLYDDVGRALAVLPDGRVLAAGYSSNGDDNDFVLLQYSVAAMSALAESTALAAGGVSSTYYHISTTPIFDIGRNNAMSGGAIAKVADSSEITVPTVTTRGVCYGTARHPVYRPADTTDTTDTADSTDPVILPATTNDSSFNYKTVLYGQTSDGSGVGTFGSNIVEITPNTRYYVRAYAVLSDETVIYGNELSFETSDACFIATAAYGSVLDAHVVVLRNFRDRYLRGNALGQAFIDRYYRFSPKIAEVIERNAVLKQVVRVGLWPWVAFSYLMLEFAVWVKITLLLLAALVGGAAVYSFKSNAKARNTL</sequence>
<dbReference type="SUPFAM" id="SSF101898">
    <property type="entry name" value="NHL repeat"/>
    <property type="match status" value="1"/>
</dbReference>
<comment type="caution">
    <text evidence="2">The sequence shown here is derived from an EMBL/GenBank/DDBJ whole genome shotgun (WGS) entry which is preliminary data.</text>
</comment>
<proteinExistence type="predicted"/>
<dbReference type="AlphaFoldDB" id="A0A840V0X4"/>
<evidence type="ECO:0000256" key="1">
    <source>
        <dbReference type="SAM" id="Phobius"/>
    </source>
</evidence>
<keyword evidence="1" id="KW-1133">Transmembrane helix</keyword>
<dbReference type="Pfam" id="PF17164">
    <property type="entry name" value="DUF5122"/>
    <property type="match status" value="5"/>
</dbReference>
<dbReference type="NCBIfam" id="NF041770">
    <property type="entry name" value="CFI_box_CTERM"/>
    <property type="match status" value="1"/>
</dbReference>
<name>A0A840V0X4_9BACT</name>
<dbReference type="RefSeq" id="WP_183349034.1">
    <property type="nucleotide sequence ID" value="NZ_JACHEO010000003.1"/>
</dbReference>
<feature type="transmembrane region" description="Helical" evidence="1">
    <location>
        <begin position="721"/>
        <end position="744"/>
    </location>
</feature>
<gene>
    <name evidence="2" type="ORF">HNQ81_001072</name>
</gene>
<keyword evidence="1" id="KW-0472">Membrane</keyword>
<dbReference type="InterPro" id="IPR049886">
    <property type="entry name" value="CFI_box_CTERM_dom"/>
</dbReference>
<accession>A0A840V0X4</accession>
<dbReference type="Gene3D" id="2.80.10.50">
    <property type="match status" value="3"/>
</dbReference>
<dbReference type="Proteomes" id="UP000539642">
    <property type="component" value="Unassembled WGS sequence"/>
</dbReference>
<reference evidence="2 3" key="1">
    <citation type="submission" date="2020-08" db="EMBL/GenBank/DDBJ databases">
        <title>Genomic Encyclopedia of Type Strains, Phase IV (KMG-IV): sequencing the most valuable type-strain genomes for metagenomic binning, comparative biology and taxonomic classification.</title>
        <authorList>
            <person name="Goeker M."/>
        </authorList>
    </citation>
    <scope>NUCLEOTIDE SEQUENCE [LARGE SCALE GENOMIC DNA]</scope>
    <source>
        <strain evidence="2 3">DSM 28570</strain>
    </source>
</reference>
<dbReference type="NCBIfam" id="TIGR02608">
    <property type="entry name" value="delta_60_rpt"/>
    <property type="match status" value="7"/>
</dbReference>
<evidence type="ECO:0000313" key="2">
    <source>
        <dbReference type="EMBL" id="MBB5347359.1"/>
    </source>
</evidence>
<protein>
    <submittedName>
        <fullName evidence="2">Putative delta-60 repeat protein</fullName>
    </submittedName>
</protein>
<keyword evidence="1" id="KW-0812">Transmembrane</keyword>
<keyword evidence="3" id="KW-1185">Reference proteome</keyword>
<dbReference type="EMBL" id="JACHEO010000003">
    <property type="protein sequence ID" value="MBB5347359.1"/>
    <property type="molecule type" value="Genomic_DNA"/>
</dbReference>
<organism evidence="2 3">
    <name type="scientific">Desulfoprunum benzoelyticum</name>
    <dbReference type="NCBI Taxonomy" id="1506996"/>
    <lineage>
        <taxon>Bacteria</taxon>
        <taxon>Pseudomonadati</taxon>
        <taxon>Thermodesulfobacteriota</taxon>
        <taxon>Desulfobulbia</taxon>
        <taxon>Desulfobulbales</taxon>
        <taxon>Desulfobulbaceae</taxon>
        <taxon>Desulfoprunum</taxon>
    </lineage>
</organism>
<dbReference type="InterPro" id="IPR013431">
    <property type="entry name" value="Delta_60_rpt"/>
</dbReference>